<dbReference type="KEGG" id="grs:C7S20_08425"/>
<evidence type="ECO:0008006" key="3">
    <source>
        <dbReference type="Google" id="ProtNLM"/>
    </source>
</evidence>
<dbReference type="Gene3D" id="2.40.160.130">
    <property type="entry name" value="Capsule assembly protein Wzi"/>
    <property type="match status" value="1"/>
</dbReference>
<name>A0A2R3Z4X6_9FLAO</name>
<dbReference type="OrthoDB" id="596512at2"/>
<protein>
    <recommendedName>
        <fullName evidence="3">Capsule assembly Wzi family protein</fullName>
    </recommendedName>
</protein>
<dbReference type="InterPro" id="IPR038636">
    <property type="entry name" value="Wzi_sf"/>
</dbReference>
<keyword evidence="2" id="KW-1185">Reference proteome</keyword>
<dbReference type="Proteomes" id="UP000241507">
    <property type="component" value="Chromosome"/>
</dbReference>
<dbReference type="EMBL" id="CP028136">
    <property type="protein sequence ID" value="AVR45288.1"/>
    <property type="molecule type" value="Genomic_DNA"/>
</dbReference>
<gene>
    <name evidence="1" type="ORF">C7S20_08425</name>
</gene>
<proteinExistence type="predicted"/>
<dbReference type="AlphaFoldDB" id="A0A2R3Z4X6"/>
<accession>A0A2R3Z4X6</accession>
<dbReference type="RefSeq" id="WP_107012066.1">
    <property type="nucleotide sequence ID" value="NZ_CP028136.1"/>
</dbReference>
<evidence type="ECO:0000313" key="1">
    <source>
        <dbReference type="EMBL" id="AVR45288.1"/>
    </source>
</evidence>
<evidence type="ECO:0000313" key="2">
    <source>
        <dbReference type="Proteomes" id="UP000241507"/>
    </source>
</evidence>
<sequence length="438" mass="50993">MAASFSYSQVEFSGSLNLEGYYSTKDKLPFWFYSNQRGRVSEETNFDGWISGRMNYDISSSTSLEIGGGLLYDDNFSDEIFLDELYADLKWKKLELIGGRKQKEEFYNGLSATNENFAWSLNARPLPGIQFRTSEPIYFNENEKLGLEFSWNEFLMENDRIVKGAHLHYKSLYLIYNFKNNWHLKAGITHFALWGGDSPRWGKQPEGIKDYLKIITGREGGDNSAEPDQQNVIGAHSGTYELYLTKDFIDYRLKFIYNHFFEDGTGSRYANFPDGRYGIYYENKKENTLITSAIYEFYYTRDQSDGSTAPHEHDFYFNSFSMFNNGWTYYKRIIGVPFFDYDPEIGIVAGNKFLAHHIGINGNLNLGFHNYPYKLLLSHVLKEGMYDRPYIPKRKELYFNYEMRLLQRPFNLSIQLGTEFSNVAEPIFGAGLSLSKHF</sequence>
<organism evidence="1 2">
    <name type="scientific">Christiangramia fulva</name>
    <dbReference type="NCBI Taxonomy" id="2126553"/>
    <lineage>
        <taxon>Bacteria</taxon>
        <taxon>Pseudomonadati</taxon>
        <taxon>Bacteroidota</taxon>
        <taxon>Flavobacteriia</taxon>
        <taxon>Flavobacteriales</taxon>
        <taxon>Flavobacteriaceae</taxon>
        <taxon>Christiangramia</taxon>
    </lineage>
</organism>
<reference evidence="2" key="1">
    <citation type="submission" date="2018-03" db="EMBL/GenBank/DDBJ databases">
        <title>Gramella fulva sp. nov., isolated from a dry surface of tidal flat.</title>
        <authorList>
            <person name="Hwang S.H."/>
            <person name="Hwang W.M."/>
            <person name="Kang K."/>
            <person name="Ahn T.-Y."/>
        </authorList>
    </citation>
    <scope>NUCLEOTIDE SEQUENCE [LARGE SCALE GENOMIC DNA]</scope>
    <source>
        <strain evidence="2">SH35</strain>
    </source>
</reference>